<dbReference type="Gene3D" id="1.10.3730.20">
    <property type="match status" value="1"/>
</dbReference>
<dbReference type="EMBL" id="AUZZ01006507">
    <property type="protein sequence ID" value="EQD46071.1"/>
    <property type="molecule type" value="Genomic_DNA"/>
</dbReference>
<evidence type="ECO:0000313" key="3">
    <source>
        <dbReference type="EMBL" id="EQD46071.1"/>
    </source>
</evidence>
<dbReference type="Pfam" id="PF00892">
    <property type="entry name" value="EamA"/>
    <property type="match status" value="2"/>
</dbReference>
<dbReference type="GO" id="GO:0016020">
    <property type="term" value="C:membrane"/>
    <property type="evidence" value="ECO:0007669"/>
    <property type="project" value="InterPro"/>
</dbReference>
<reference evidence="3" key="1">
    <citation type="submission" date="2013-08" db="EMBL/GenBank/DDBJ databases">
        <authorList>
            <person name="Mendez C."/>
            <person name="Richter M."/>
            <person name="Ferrer M."/>
            <person name="Sanchez J."/>
        </authorList>
    </citation>
    <scope>NUCLEOTIDE SEQUENCE</scope>
</reference>
<dbReference type="InterPro" id="IPR000620">
    <property type="entry name" value="EamA_dom"/>
</dbReference>
<feature type="transmembrane region" description="Helical" evidence="1">
    <location>
        <begin position="6"/>
        <end position="25"/>
    </location>
</feature>
<feature type="transmembrane region" description="Helical" evidence="1">
    <location>
        <begin position="121"/>
        <end position="141"/>
    </location>
</feature>
<feature type="transmembrane region" description="Helical" evidence="1">
    <location>
        <begin position="63"/>
        <end position="83"/>
    </location>
</feature>
<keyword evidence="1" id="KW-0472">Membrane</keyword>
<feature type="domain" description="EamA" evidence="2">
    <location>
        <begin position="151"/>
        <end position="282"/>
    </location>
</feature>
<feature type="transmembrane region" description="Helical" evidence="1">
    <location>
        <begin position="37"/>
        <end position="57"/>
    </location>
</feature>
<keyword evidence="1" id="KW-1133">Transmembrane helix</keyword>
<feature type="transmembrane region" description="Helical" evidence="1">
    <location>
        <begin position="266"/>
        <end position="283"/>
    </location>
</feature>
<proteinExistence type="predicted"/>
<feature type="transmembrane region" description="Helical" evidence="1">
    <location>
        <begin position="153"/>
        <end position="177"/>
    </location>
</feature>
<evidence type="ECO:0000259" key="2">
    <source>
        <dbReference type="Pfam" id="PF00892"/>
    </source>
</evidence>
<feature type="transmembrane region" description="Helical" evidence="1">
    <location>
        <begin position="183"/>
        <end position="200"/>
    </location>
</feature>
<keyword evidence="1 3" id="KW-0812">Transmembrane</keyword>
<gene>
    <name evidence="3" type="ORF">B2A_09019</name>
</gene>
<feature type="transmembrane region" description="Helical" evidence="1">
    <location>
        <begin position="95"/>
        <end position="115"/>
    </location>
</feature>
<feature type="transmembrane region" description="Helical" evidence="1">
    <location>
        <begin position="212"/>
        <end position="234"/>
    </location>
</feature>
<dbReference type="SUPFAM" id="SSF103481">
    <property type="entry name" value="Multidrug resistance efflux transporter EmrE"/>
    <property type="match status" value="2"/>
</dbReference>
<protein>
    <submittedName>
        <fullName evidence="3">Membrane protein containing DUF6, transmembrane</fullName>
    </submittedName>
</protein>
<comment type="caution">
    <text evidence="3">The sequence shown here is derived from an EMBL/GenBank/DDBJ whole genome shotgun (WGS) entry which is preliminary data.</text>
</comment>
<organism evidence="3">
    <name type="scientific">mine drainage metagenome</name>
    <dbReference type="NCBI Taxonomy" id="410659"/>
    <lineage>
        <taxon>unclassified sequences</taxon>
        <taxon>metagenomes</taxon>
        <taxon>ecological metagenomes</taxon>
    </lineage>
</organism>
<feature type="domain" description="EamA" evidence="2">
    <location>
        <begin position="5"/>
        <end position="136"/>
    </location>
</feature>
<accession>T0ZD71</accession>
<dbReference type="AlphaFoldDB" id="T0ZD71"/>
<sequence length="284" mass="30305">MNFTLGLALAIISMLLLSIQDLILARASRIIGALRVSFWYLFVSVIIFIGISVILFTKMPVNTYTVGLILLSGAFSAMGITSFTKGLSVGNISVVAPIAAEWGMVTAILGTVFLGEVLGSLQFLLIAIILIGTFLAAVPNGGMKRGKKLLSGVPYAVSALIGWGIYFFILAILVGQIGWFDTSFLPILATVMFLFAYARVSHSQLKPVKPAFYEVLAVAILSVLSLMAYNAALLFTYVDIVAPINAAAMAITVLFAFILFKERLSVKQLIGIAMIIAGIVALVA</sequence>
<reference evidence="3" key="2">
    <citation type="journal article" date="2014" name="ISME J.">
        <title>Microbial stratification in low pH oxic and suboxic macroscopic growths along an acid mine drainage.</title>
        <authorList>
            <person name="Mendez-Garcia C."/>
            <person name="Mesa V."/>
            <person name="Sprenger R.R."/>
            <person name="Richter M."/>
            <person name="Diez M.S."/>
            <person name="Solano J."/>
            <person name="Bargiela R."/>
            <person name="Golyshina O.V."/>
            <person name="Manteca A."/>
            <person name="Ramos J.L."/>
            <person name="Gallego J.R."/>
            <person name="Llorente I."/>
            <person name="Martins Dos Santos V.A."/>
            <person name="Jensen O.N."/>
            <person name="Pelaez A.I."/>
            <person name="Sanchez J."/>
            <person name="Ferrer M."/>
        </authorList>
    </citation>
    <scope>NUCLEOTIDE SEQUENCE</scope>
</reference>
<name>T0ZD71_9ZZZZ</name>
<evidence type="ECO:0000256" key="1">
    <source>
        <dbReference type="SAM" id="Phobius"/>
    </source>
</evidence>
<dbReference type="InterPro" id="IPR037185">
    <property type="entry name" value="EmrE-like"/>
</dbReference>
<feature type="transmembrane region" description="Helical" evidence="1">
    <location>
        <begin position="240"/>
        <end position="259"/>
    </location>
</feature>